<evidence type="ECO:0000313" key="2">
    <source>
        <dbReference type="Proteomes" id="UP000008909"/>
    </source>
</evidence>
<organism evidence="1 2">
    <name type="scientific">Clonorchis sinensis</name>
    <name type="common">Chinese liver fluke</name>
    <dbReference type="NCBI Taxonomy" id="79923"/>
    <lineage>
        <taxon>Eukaryota</taxon>
        <taxon>Metazoa</taxon>
        <taxon>Spiralia</taxon>
        <taxon>Lophotrochozoa</taxon>
        <taxon>Platyhelminthes</taxon>
        <taxon>Trematoda</taxon>
        <taxon>Digenea</taxon>
        <taxon>Opisthorchiida</taxon>
        <taxon>Opisthorchiata</taxon>
        <taxon>Opisthorchiidae</taxon>
        <taxon>Clonorchis</taxon>
    </lineage>
</organism>
<keyword evidence="2" id="KW-1185">Reference proteome</keyword>
<sequence>CLMPEKKTHRKEHNSYIPNKRVREREYVRVRECKDKIHSTVVVRRIIALLKGQSYQEQPHLLTTDGIRVFQLDVSSTPKIQTLKAIDFDLTCISFAAERVRNVGKADERGHVTCSSGTATCWIYGVAISIRSQSDATPSVVVSECIELKLITNSSNNCTTSGQDEMGESGAACFNRQRHTGLYSHKLTGLCGSDSPACSTCVALNDVADDDDVHMTVTLTEIYWSTALHG</sequence>
<dbReference type="AlphaFoldDB" id="G7YQ27"/>
<dbReference type="Proteomes" id="UP000008909">
    <property type="component" value="Unassembled WGS sequence"/>
</dbReference>
<name>G7YQ27_CLOSI</name>
<gene>
    <name evidence="1" type="ORF">CLF_106599</name>
</gene>
<feature type="non-terminal residue" evidence="1">
    <location>
        <position position="1"/>
    </location>
</feature>
<protein>
    <submittedName>
        <fullName evidence="1">Uncharacterized protein</fullName>
    </submittedName>
</protein>
<dbReference type="EMBL" id="DF143957">
    <property type="protein sequence ID" value="GAA55058.1"/>
    <property type="molecule type" value="Genomic_DNA"/>
</dbReference>
<proteinExistence type="predicted"/>
<reference evidence="1" key="1">
    <citation type="journal article" date="2011" name="Genome Biol.">
        <title>The draft genome of the carcinogenic human liver fluke Clonorchis sinensis.</title>
        <authorList>
            <person name="Wang X."/>
            <person name="Chen W."/>
            <person name="Huang Y."/>
            <person name="Sun J."/>
            <person name="Men J."/>
            <person name="Liu H."/>
            <person name="Luo F."/>
            <person name="Guo L."/>
            <person name="Lv X."/>
            <person name="Deng C."/>
            <person name="Zhou C."/>
            <person name="Fan Y."/>
            <person name="Li X."/>
            <person name="Huang L."/>
            <person name="Hu Y."/>
            <person name="Liang C."/>
            <person name="Hu X."/>
            <person name="Xu J."/>
            <person name="Yu X."/>
        </authorList>
    </citation>
    <scope>NUCLEOTIDE SEQUENCE [LARGE SCALE GENOMIC DNA]</scope>
    <source>
        <strain evidence="1">Henan</strain>
    </source>
</reference>
<evidence type="ECO:0000313" key="1">
    <source>
        <dbReference type="EMBL" id="GAA55058.1"/>
    </source>
</evidence>
<accession>G7YQ27</accession>
<reference key="2">
    <citation type="submission" date="2011-10" db="EMBL/GenBank/DDBJ databases">
        <title>The genome and transcriptome sequence of Clonorchis sinensis provide insights into the carcinogenic liver fluke.</title>
        <authorList>
            <person name="Wang X."/>
            <person name="Huang Y."/>
            <person name="Chen W."/>
            <person name="Liu H."/>
            <person name="Guo L."/>
            <person name="Chen Y."/>
            <person name="Luo F."/>
            <person name="Zhou W."/>
            <person name="Sun J."/>
            <person name="Mao Q."/>
            <person name="Liang P."/>
            <person name="Zhou C."/>
            <person name="Tian Y."/>
            <person name="Men J."/>
            <person name="Lv X."/>
            <person name="Huang L."/>
            <person name="Zhou J."/>
            <person name="Hu Y."/>
            <person name="Li R."/>
            <person name="Zhang F."/>
            <person name="Lei H."/>
            <person name="Li X."/>
            <person name="Hu X."/>
            <person name="Liang C."/>
            <person name="Xu J."/>
            <person name="Wu Z."/>
            <person name="Yu X."/>
        </authorList>
    </citation>
    <scope>NUCLEOTIDE SEQUENCE</scope>
    <source>
        <strain>Henan</strain>
    </source>
</reference>